<accession>A0A3M7SIQ9</accession>
<dbReference type="AlphaFoldDB" id="A0A3M7SIQ9"/>
<comment type="caution">
    <text evidence="2">The sequence shown here is derived from an EMBL/GenBank/DDBJ whole genome shotgun (WGS) entry which is preliminary data.</text>
</comment>
<feature type="compositionally biased region" description="Polar residues" evidence="1">
    <location>
        <begin position="19"/>
        <end position="29"/>
    </location>
</feature>
<protein>
    <submittedName>
        <fullName evidence="2">Uncharacterized protein</fullName>
    </submittedName>
</protein>
<proteinExistence type="predicted"/>
<feature type="compositionally biased region" description="Polar residues" evidence="1">
    <location>
        <begin position="69"/>
        <end position="81"/>
    </location>
</feature>
<evidence type="ECO:0000256" key="1">
    <source>
        <dbReference type="SAM" id="MobiDB-lite"/>
    </source>
</evidence>
<organism evidence="2 3">
    <name type="scientific">Brachionus plicatilis</name>
    <name type="common">Marine rotifer</name>
    <name type="synonym">Brachionus muelleri</name>
    <dbReference type="NCBI Taxonomy" id="10195"/>
    <lineage>
        <taxon>Eukaryota</taxon>
        <taxon>Metazoa</taxon>
        <taxon>Spiralia</taxon>
        <taxon>Gnathifera</taxon>
        <taxon>Rotifera</taxon>
        <taxon>Eurotatoria</taxon>
        <taxon>Monogononta</taxon>
        <taxon>Pseudotrocha</taxon>
        <taxon>Ploima</taxon>
        <taxon>Brachionidae</taxon>
        <taxon>Brachionus</taxon>
    </lineage>
</organism>
<evidence type="ECO:0000313" key="3">
    <source>
        <dbReference type="Proteomes" id="UP000276133"/>
    </source>
</evidence>
<gene>
    <name evidence="2" type="ORF">BpHYR1_004663</name>
</gene>
<evidence type="ECO:0000313" key="2">
    <source>
        <dbReference type="EMBL" id="RNA35656.1"/>
    </source>
</evidence>
<name>A0A3M7SIQ9_BRAPC</name>
<reference evidence="2 3" key="1">
    <citation type="journal article" date="2018" name="Sci. Rep.">
        <title>Genomic signatures of local adaptation to the degree of environmental predictability in rotifers.</title>
        <authorList>
            <person name="Franch-Gras L."/>
            <person name="Hahn C."/>
            <person name="Garcia-Roger E.M."/>
            <person name="Carmona M.J."/>
            <person name="Serra M."/>
            <person name="Gomez A."/>
        </authorList>
    </citation>
    <scope>NUCLEOTIDE SEQUENCE [LARGE SCALE GENOMIC DNA]</scope>
    <source>
        <strain evidence="2">HYR1</strain>
    </source>
</reference>
<dbReference type="Proteomes" id="UP000276133">
    <property type="component" value="Unassembled WGS sequence"/>
</dbReference>
<keyword evidence="3" id="KW-1185">Reference proteome</keyword>
<feature type="region of interest" description="Disordered" evidence="1">
    <location>
        <begin position="1"/>
        <end position="81"/>
    </location>
</feature>
<sequence length="81" mass="8798">MFESNGAGDLENKFDLEISTFSHRPNNSRGGRRSKPVCGSDSSVPSDRPVQPTRPSKPAYAADLADPSGQPTRPNRLTRLT</sequence>
<dbReference type="EMBL" id="REGN01001305">
    <property type="protein sequence ID" value="RNA35656.1"/>
    <property type="molecule type" value="Genomic_DNA"/>
</dbReference>